<evidence type="ECO:0000313" key="1">
    <source>
        <dbReference type="EMBL" id="MBB6142610.1"/>
    </source>
</evidence>
<dbReference type="Proteomes" id="UP000538666">
    <property type="component" value="Unassembled WGS sequence"/>
</dbReference>
<gene>
    <name evidence="1" type="ORF">HNQ77_000548</name>
</gene>
<dbReference type="RefSeq" id="WP_050057813.1">
    <property type="nucleotide sequence ID" value="NZ_JACHEK010000001.1"/>
</dbReference>
<organism evidence="1 2">
    <name type="scientific">Silvibacterium bohemicum</name>
    <dbReference type="NCBI Taxonomy" id="1577686"/>
    <lineage>
        <taxon>Bacteria</taxon>
        <taxon>Pseudomonadati</taxon>
        <taxon>Acidobacteriota</taxon>
        <taxon>Terriglobia</taxon>
        <taxon>Terriglobales</taxon>
        <taxon>Acidobacteriaceae</taxon>
        <taxon>Silvibacterium</taxon>
    </lineage>
</organism>
<dbReference type="EMBL" id="JACHEK010000001">
    <property type="protein sequence ID" value="MBB6142610.1"/>
    <property type="molecule type" value="Genomic_DNA"/>
</dbReference>
<reference evidence="1 2" key="1">
    <citation type="submission" date="2020-08" db="EMBL/GenBank/DDBJ databases">
        <title>Genomic Encyclopedia of Type Strains, Phase IV (KMG-IV): sequencing the most valuable type-strain genomes for metagenomic binning, comparative biology and taxonomic classification.</title>
        <authorList>
            <person name="Goeker M."/>
        </authorList>
    </citation>
    <scope>NUCLEOTIDE SEQUENCE [LARGE SCALE GENOMIC DNA]</scope>
    <source>
        <strain evidence="1 2">DSM 103733</strain>
    </source>
</reference>
<comment type="caution">
    <text evidence="1">The sequence shown here is derived from an EMBL/GenBank/DDBJ whole genome shotgun (WGS) entry which is preliminary data.</text>
</comment>
<sequence length="200" mass="22591">MNGTGKNHPSAFLPTAILRRGRALLNQQCWLWGQDVKREEGNLLLAYGFDRLRPPAEESGSSQYTFCLSAGLHIRLWGFGIYFGGSHGVYLNRYDFTPRLAFFEDCWQSQAMTGLPRTQDLTLLPMALRWIGSYESWVAEIVGLSYREACLCGWKRRAATPAFIANAWRELAREIEACHTDAEIIPARQDEAAPTQMLTG</sequence>
<dbReference type="AlphaFoldDB" id="A0A841JN97"/>
<keyword evidence="2" id="KW-1185">Reference proteome</keyword>
<name>A0A841JN97_9BACT</name>
<proteinExistence type="predicted"/>
<accession>A0A841JN97</accession>
<protein>
    <submittedName>
        <fullName evidence="1">Uncharacterized protein</fullName>
    </submittedName>
</protein>
<dbReference type="OrthoDB" id="121648at2"/>
<evidence type="ECO:0000313" key="2">
    <source>
        <dbReference type="Proteomes" id="UP000538666"/>
    </source>
</evidence>